<evidence type="ECO:0000259" key="2">
    <source>
        <dbReference type="Pfam" id="PF07833"/>
    </source>
</evidence>
<accession>A0A6G3ZY24</accession>
<protein>
    <submittedName>
        <fullName evidence="3">Copper amine oxidase N-terminal domain-containing protein</fullName>
    </submittedName>
</protein>
<feature type="signal peptide" evidence="1">
    <location>
        <begin position="1"/>
        <end position="24"/>
    </location>
</feature>
<sequence>MIKKLVKSILVGMILLLSSQSTYANEVSKLNNHEISLKLNDKTAVVNGQAVTLPAAPILLNNTTMVPLRMIGDSLEAETKWDDSTRTITILLAKQAIYLTVDQTIATVNGTSVKLDQPATIINETAMVPLRFISENLNQTVTFDSSTQMITIKNKKIEVQPLGPKKLDNPTVDNLTLSIGKPDRYIYQYDGPSIRSKQESISSFVADRNNNIFMIDFKNDRPALSQYYISSYNQENGSSKKLQHVVNIDEKFNIEYKDKTGIVQNLKYFDLAPKQLFYDEQHDKVYLLANVDKKDITTVIYEVLPNVQMLTYHLDCVMDEESDFFATLNEKQFYYSNTLQERVYSFEIGKERDTTGVLSSSLKQQLVSTVKESAIYVLDTVNRTISKLDTKGSLQEVAKVNLKQINGAASRDGFFYVADEQGFYKLSTDGAIENYVKLNELAYKHGLYDPAKKMYEKMVPGVAGYMEYSEGNMSQGGEKEPSSLSLGNSIDFTVDSKGNIVIYDTTNRMIRRINLYHTKND</sequence>
<dbReference type="Gene3D" id="2.120.10.30">
    <property type="entry name" value="TolB, C-terminal domain"/>
    <property type="match status" value="1"/>
</dbReference>
<feature type="chain" id="PRO_5038887148" evidence="1">
    <location>
        <begin position="25"/>
        <end position="521"/>
    </location>
</feature>
<dbReference type="Pfam" id="PF07833">
    <property type="entry name" value="Cu_amine_oxidN1"/>
    <property type="match status" value="1"/>
</dbReference>
<name>A0A6G3ZY24_9BACL</name>
<dbReference type="EMBL" id="JAAIKC010000004">
    <property type="protein sequence ID" value="NEW07113.1"/>
    <property type="molecule type" value="Genomic_DNA"/>
</dbReference>
<dbReference type="RefSeq" id="WP_163947425.1">
    <property type="nucleotide sequence ID" value="NZ_JAAIKC010000004.1"/>
</dbReference>
<dbReference type="SUPFAM" id="SSF63825">
    <property type="entry name" value="YWTD domain"/>
    <property type="match status" value="1"/>
</dbReference>
<dbReference type="AlphaFoldDB" id="A0A6G3ZY24"/>
<dbReference type="Gene3D" id="3.30.457.10">
    <property type="entry name" value="Copper amine oxidase-like, N-terminal domain"/>
    <property type="match status" value="1"/>
</dbReference>
<keyword evidence="1" id="KW-0732">Signal</keyword>
<organism evidence="3">
    <name type="scientific">Paenibacillus sp. SYP-B3998</name>
    <dbReference type="NCBI Taxonomy" id="2678564"/>
    <lineage>
        <taxon>Bacteria</taxon>
        <taxon>Bacillati</taxon>
        <taxon>Bacillota</taxon>
        <taxon>Bacilli</taxon>
        <taxon>Bacillales</taxon>
        <taxon>Paenibacillaceae</taxon>
        <taxon>Paenibacillus</taxon>
    </lineage>
</organism>
<reference evidence="3" key="1">
    <citation type="submission" date="2020-02" db="EMBL/GenBank/DDBJ databases">
        <authorList>
            <person name="Shen X.-R."/>
            <person name="Zhang Y.-X."/>
        </authorList>
    </citation>
    <scope>NUCLEOTIDE SEQUENCE</scope>
    <source>
        <strain evidence="3">SYP-B3998</strain>
    </source>
</reference>
<evidence type="ECO:0000256" key="1">
    <source>
        <dbReference type="SAM" id="SignalP"/>
    </source>
</evidence>
<dbReference type="SUPFAM" id="SSF55383">
    <property type="entry name" value="Copper amine oxidase, domain N"/>
    <property type="match status" value="2"/>
</dbReference>
<dbReference type="InterPro" id="IPR011042">
    <property type="entry name" value="6-blade_b-propeller_TolB-like"/>
</dbReference>
<comment type="caution">
    <text evidence="3">The sequence shown here is derived from an EMBL/GenBank/DDBJ whole genome shotgun (WGS) entry which is preliminary data.</text>
</comment>
<evidence type="ECO:0000313" key="3">
    <source>
        <dbReference type="EMBL" id="NEW07113.1"/>
    </source>
</evidence>
<dbReference type="InterPro" id="IPR036582">
    <property type="entry name" value="Mao_N_sf"/>
</dbReference>
<gene>
    <name evidence="3" type="ORF">GK047_13985</name>
</gene>
<proteinExistence type="predicted"/>
<dbReference type="InterPro" id="IPR012854">
    <property type="entry name" value="Cu_amine_oxidase-like_N"/>
</dbReference>
<feature type="domain" description="Copper amine oxidase-like N-terminal" evidence="2">
    <location>
        <begin position="55"/>
        <end position="152"/>
    </location>
</feature>